<reference evidence="10 11" key="1">
    <citation type="submission" date="2018-10" db="EMBL/GenBank/DDBJ databases">
        <title>An outbreak of IMP-63 producing strain in France.</title>
        <authorList>
            <person name="Bour M."/>
            <person name="Liapis E."/>
            <person name="Plesiat P."/>
        </authorList>
    </citation>
    <scope>NUCLEOTIDE SEQUENCE [LARGE SCALE GENOMIC DNA]</scope>
    <source>
        <strain evidence="10 11">12917</strain>
    </source>
</reference>
<proteinExistence type="inferred from homology"/>
<dbReference type="PANTHER" id="PTHR43884">
    <property type="entry name" value="ACYL-COA DEHYDROGENASE"/>
    <property type="match status" value="1"/>
</dbReference>
<dbReference type="InterPro" id="IPR046373">
    <property type="entry name" value="Acyl-CoA_Oxase/DH_mid-dom_sf"/>
</dbReference>
<dbReference type="RefSeq" id="WP_061305121.1">
    <property type="nucleotide sequence ID" value="NZ_RJAI01000002.1"/>
</dbReference>
<keyword evidence="3 6" id="KW-0285">Flavoprotein</keyword>
<dbReference type="InterPro" id="IPR013786">
    <property type="entry name" value="AcylCoA_DH/ox_N"/>
</dbReference>
<dbReference type="EMBL" id="RJAI01000002">
    <property type="protein sequence ID" value="RNF94001.1"/>
    <property type="molecule type" value="Genomic_DNA"/>
</dbReference>
<dbReference type="PANTHER" id="PTHR43884:SF12">
    <property type="entry name" value="ISOVALERYL-COA DEHYDROGENASE, MITOCHONDRIAL-RELATED"/>
    <property type="match status" value="1"/>
</dbReference>
<dbReference type="Gene3D" id="1.10.540.10">
    <property type="entry name" value="Acyl-CoA dehydrogenase/oxidase, N-terminal domain"/>
    <property type="match status" value="1"/>
</dbReference>
<dbReference type="Pfam" id="PF00441">
    <property type="entry name" value="Acyl-CoA_dh_1"/>
    <property type="match status" value="1"/>
</dbReference>
<dbReference type="SUPFAM" id="SSF47203">
    <property type="entry name" value="Acyl-CoA dehydrogenase C-terminal domain-like"/>
    <property type="match status" value="1"/>
</dbReference>
<dbReference type="PIRSF" id="PIRSF016578">
    <property type="entry name" value="HsaA"/>
    <property type="match status" value="1"/>
</dbReference>
<evidence type="ECO:0000256" key="5">
    <source>
        <dbReference type="ARBA" id="ARBA00023002"/>
    </source>
</evidence>
<dbReference type="InterPro" id="IPR036250">
    <property type="entry name" value="AcylCo_DH-like_C"/>
</dbReference>
<sequence length="392" mass="41763">MALSSADRKAFLEGPVARFISDRLAPIADEIDEKGEFPLALYREIAELGALGLCCPEEYGGFDDGAVTMVQLLQAIAAESVSFAVSIANCSDCAAPILAKGSEAQKREYVPQIISGEIVPAFCLSEPSGGSDVAAIRTKAVRDGDEYVITGRKMWITSATVADLFVVFAKTDFTAGHRGISAFLVPRNTPGLEVGKAEELLGTRASPTAEVSFSGVRVPASALLGQEGEGFKLAMSTLDESRIQIAAVALGAANKSIEIAVNYARERIQFGKPIIEHQGLGFLLSELLIELACAQEVVAKSVELLESGDLEKCSVYAAIAKVKCSDLSMRAAIDAAQVLGGYGLTKSYPIERLIRDSKALQIFEGTNEIQKWLIARDLQKRGLNLASPISND</sequence>
<feature type="domain" description="Acyl-CoA dehydrogenase/oxidase C-terminal" evidence="7">
    <location>
        <begin position="228"/>
        <end position="378"/>
    </location>
</feature>
<keyword evidence="4 6" id="KW-0274">FAD</keyword>
<evidence type="ECO:0000256" key="3">
    <source>
        <dbReference type="ARBA" id="ARBA00022630"/>
    </source>
</evidence>
<keyword evidence="5 6" id="KW-0560">Oxidoreductase</keyword>
<dbReference type="InterPro" id="IPR037069">
    <property type="entry name" value="AcylCoA_DH/ox_N_sf"/>
</dbReference>
<dbReference type="FunFam" id="1.20.140.10:FF:000011">
    <property type="entry name" value="Medium-chain specific acyl-CoA dehydrogenase, mitochondrial"/>
    <property type="match status" value="1"/>
</dbReference>
<protein>
    <submittedName>
        <fullName evidence="10">Acyl-CoA dehydrogenase</fullName>
    </submittedName>
</protein>
<dbReference type="Proteomes" id="UP000278162">
    <property type="component" value="Unassembled WGS sequence"/>
</dbReference>
<feature type="domain" description="Acyl-CoA dehydrogenase/oxidase N-terminal" evidence="9">
    <location>
        <begin position="16"/>
        <end position="117"/>
    </location>
</feature>
<evidence type="ECO:0000256" key="4">
    <source>
        <dbReference type="ARBA" id="ARBA00022827"/>
    </source>
</evidence>
<evidence type="ECO:0000256" key="2">
    <source>
        <dbReference type="ARBA" id="ARBA00009347"/>
    </source>
</evidence>
<dbReference type="Pfam" id="PF02770">
    <property type="entry name" value="Acyl-CoA_dh_M"/>
    <property type="match status" value="1"/>
</dbReference>
<comment type="similarity">
    <text evidence="2 6">Belongs to the acyl-CoA dehydrogenase family.</text>
</comment>
<evidence type="ECO:0000259" key="7">
    <source>
        <dbReference type="Pfam" id="PF00441"/>
    </source>
</evidence>
<dbReference type="InterPro" id="IPR009100">
    <property type="entry name" value="AcylCoA_DH/oxidase_NM_dom_sf"/>
</dbReference>
<evidence type="ECO:0000259" key="9">
    <source>
        <dbReference type="Pfam" id="PF02771"/>
    </source>
</evidence>
<evidence type="ECO:0000256" key="1">
    <source>
        <dbReference type="ARBA" id="ARBA00001974"/>
    </source>
</evidence>
<dbReference type="SUPFAM" id="SSF56645">
    <property type="entry name" value="Acyl-CoA dehydrogenase NM domain-like"/>
    <property type="match status" value="1"/>
</dbReference>
<dbReference type="GO" id="GO:0050660">
    <property type="term" value="F:flavin adenine dinucleotide binding"/>
    <property type="evidence" value="ECO:0007669"/>
    <property type="project" value="InterPro"/>
</dbReference>
<organism evidence="10 11">
    <name type="scientific">Pseudomonas putida</name>
    <name type="common">Arthrobacter siderocapsulatus</name>
    <dbReference type="NCBI Taxonomy" id="303"/>
    <lineage>
        <taxon>Bacteria</taxon>
        <taxon>Pseudomonadati</taxon>
        <taxon>Pseudomonadota</taxon>
        <taxon>Gammaproteobacteria</taxon>
        <taxon>Pseudomonadales</taxon>
        <taxon>Pseudomonadaceae</taxon>
        <taxon>Pseudomonas</taxon>
    </lineage>
</organism>
<dbReference type="Pfam" id="PF02771">
    <property type="entry name" value="Acyl-CoA_dh_N"/>
    <property type="match status" value="1"/>
</dbReference>
<dbReference type="InterPro" id="IPR009075">
    <property type="entry name" value="AcylCo_DH/oxidase_C"/>
</dbReference>
<accession>A0A3M8TKE9</accession>
<comment type="caution">
    <text evidence="10">The sequence shown here is derived from an EMBL/GenBank/DDBJ whole genome shotgun (WGS) entry which is preliminary data.</text>
</comment>
<feature type="domain" description="Acyl-CoA oxidase/dehydrogenase middle" evidence="8">
    <location>
        <begin position="121"/>
        <end position="216"/>
    </location>
</feature>
<dbReference type="Gene3D" id="1.20.140.10">
    <property type="entry name" value="Butyryl-CoA Dehydrogenase, subunit A, domain 3"/>
    <property type="match status" value="1"/>
</dbReference>
<dbReference type="PROSITE" id="PS00072">
    <property type="entry name" value="ACYL_COA_DH_1"/>
    <property type="match status" value="1"/>
</dbReference>
<dbReference type="AlphaFoldDB" id="A0A3M8TKE9"/>
<name>A0A3M8TKE9_PSEPU</name>
<evidence type="ECO:0000259" key="8">
    <source>
        <dbReference type="Pfam" id="PF02770"/>
    </source>
</evidence>
<dbReference type="FunFam" id="2.40.110.10:FF:000001">
    <property type="entry name" value="Acyl-CoA dehydrogenase, mitochondrial"/>
    <property type="match status" value="1"/>
</dbReference>
<evidence type="ECO:0000313" key="10">
    <source>
        <dbReference type="EMBL" id="RNF94001.1"/>
    </source>
</evidence>
<evidence type="ECO:0000256" key="6">
    <source>
        <dbReference type="RuleBase" id="RU362125"/>
    </source>
</evidence>
<gene>
    <name evidence="10" type="ORF">EFK07_01340</name>
</gene>
<comment type="cofactor">
    <cofactor evidence="1 6">
        <name>FAD</name>
        <dbReference type="ChEBI" id="CHEBI:57692"/>
    </cofactor>
</comment>
<dbReference type="Gene3D" id="2.40.110.10">
    <property type="entry name" value="Butyryl-CoA Dehydrogenase, subunit A, domain 2"/>
    <property type="match status" value="1"/>
</dbReference>
<dbReference type="InterPro" id="IPR006091">
    <property type="entry name" value="Acyl-CoA_Oxase/DH_mid-dom"/>
</dbReference>
<dbReference type="InterPro" id="IPR006089">
    <property type="entry name" value="Acyl-CoA_DH_CS"/>
</dbReference>
<evidence type="ECO:0000313" key="11">
    <source>
        <dbReference type="Proteomes" id="UP000278162"/>
    </source>
</evidence>
<dbReference type="GO" id="GO:0003995">
    <property type="term" value="F:acyl-CoA dehydrogenase activity"/>
    <property type="evidence" value="ECO:0007669"/>
    <property type="project" value="InterPro"/>
</dbReference>